<evidence type="ECO:0008006" key="3">
    <source>
        <dbReference type="Google" id="ProtNLM"/>
    </source>
</evidence>
<dbReference type="PANTHER" id="PTHR33428:SF14">
    <property type="entry name" value="CARBOXYLESTERASE TYPE B DOMAIN-CONTAINING PROTEIN"/>
    <property type="match status" value="1"/>
</dbReference>
<dbReference type="SUPFAM" id="SSF53474">
    <property type="entry name" value="alpha/beta-Hydrolases"/>
    <property type="match status" value="1"/>
</dbReference>
<name>A0A5B8Y0F4_9DELT</name>
<keyword evidence="2" id="KW-1185">Reference proteome</keyword>
<dbReference type="InterPro" id="IPR017395">
    <property type="entry name" value="Chlorophyllase-like"/>
</dbReference>
<reference evidence="1 2" key="1">
    <citation type="submission" date="2019-08" db="EMBL/GenBank/DDBJ databases">
        <authorList>
            <person name="Liang Q."/>
        </authorList>
    </citation>
    <scope>NUCLEOTIDE SEQUENCE [LARGE SCALE GENOMIC DNA]</scope>
    <source>
        <strain evidence="1 2">V1718</strain>
    </source>
</reference>
<organism evidence="1 2">
    <name type="scientific">Microvenator marinus</name>
    <dbReference type="NCBI Taxonomy" id="2600177"/>
    <lineage>
        <taxon>Bacteria</taxon>
        <taxon>Deltaproteobacteria</taxon>
        <taxon>Bradymonadales</taxon>
        <taxon>Microvenatoraceae</taxon>
        <taxon>Microvenator</taxon>
    </lineage>
</organism>
<dbReference type="InterPro" id="IPR029058">
    <property type="entry name" value="AB_hydrolase_fold"/>
</dbReference>
<protein>
    <recommendedName>
        <fullName evidence="3">Chlorophyllase</fullName>
    </recommendedName>
</protein>
<proteinExistence type="predicted"/>
<dbReference type="Gene3D" id="3.40.50.1820">
    <property type="entry name" value="alpha/beta hydrolase"/>
    <property type="match status" value="1"/>
</dbReference>
<dbReference type="EMBL" id="CP042467">
    <property type="protein sequence ID" value="QED29416.1"/>
    <property type="molecule type" value="Genomic_DNA"/>
</dbReference>
<dbReference type="OrthoDB" id="9812672at2"/>
<gene>
    <name evidence="1" type="ORF">FRD01_19690</name>
</gene>
<dbReference type="AlphaFoldDB" id="A0A5B8Y0F4"/>
<dbReference type="KEGG" id="bbae:FRD01_19690"/>
<dbReference type="RefSeq" id="WP_146962649.1">
    <property type="nucleotide sequence ID" value="NZ_CP042467.1"/>
</dbReference>
<sequence length="350" mass="38897">MGRRILIQAFVFSTFIYGCADHTETAVVHTPCALSSEISATGPVFQMHDGDYHEPGPFVPWNSNPSEDCPSNPTIRSGEFSGKELYITYPVVDEPLETGVVTIPAGELPVVVFTHANNFYCTAFELYKNLHNHWASWGFVVVSVDSTDANCRRTSKENLQLRSDAQIAALEEVLSWDETVFQGLTIDEDYVFFSGHSRGGGASFLSAEAYPLTRGVITLQGNDLRSIGFSSETLRDYAVLGISASDDTDLWYPHPDLMEDQLGGEYTWVTLFDAIHAYTGDSLRIKKTDDPKIEREAQQAATHFFTTAFLDRHTTLASDWPKEFTSAFLMSQHGAEKVLNEVYPHGAALR</sequence>
<dbReference type="Pfam" id="PF07224">
    <property type="entry name" value="Chlorophyllase"/>
    <property type="match status" value="1"/>
</dbReference>
<evidence type="ECO:0000313" key="1">
    <source>
        <dbReference type="EMBL" id="QED29416.1"/>
    </source>
</evidence>
<dbReference type="PANTHER" id="PTHR33428">
    <property type="entry name" value="CHLOROPHYLLASE-2, CHLOROPLASTIC"/>
    <property type="match status" value="1"/>
</dbReference>
<accession>A0A5B8Y0F4</accession>
<dbReference type="PROSITE" id="PS51257">
    <property type="entry name" value="PROKAR_LIPOPROTEIN"/>
    <property type="match status" value="1"/>
</dbReference>
<dbReference type="Proteomes" id="UP000321595">
    <property type="component" value="Chromosome"/>
</dbReference>
<evidence type="ECO:0000313" key="2">
    <source>
        <dbReference type="Proteomes" id="UP000321595"/>
    </source>
</evidence>